<protein>
    <submittedName>
        <fullName evidence="2">Uncharacterized protein</fullName>
    </submittedName>
</protein>
<name>A0ABT1HLU7_STRSD</name>
<feature type="transmembrane region" description="Helical" evidence="1">
    <location>
        <begin position="121"/>
        <end position="143"/>
    </location>
</feature>
<dbReference type="EMBL" id="JAMTCP010000001">
    <property type="protein sequence ID" value="MCP2256491.1"/>
    <property type="molecule type" value="Genomic_DNA"/>
</dbReference>
<evidence type="ECO:0000256" key="1">
    <source>
        <dbReference type="SAM" id="Phobius"/>
    </source>
</evidence>
<keyword evidence="1" id="KW-0472">Membrane</keyword>
<organism evidence="2 3">
    <name type="scientific">Streptoalloteichus tenebrarius (strain ATCC 17920 / DSM 40477 / JCM 4838 / CBS 697.72 / NBRC 16177 / NCIMB 11028 / NRRL B-12390 / A12253. 1 / ISP 5477)</name>
    <name type="common">Streptomyces tenebrarius</name>
    <dbReference type="NCBI Taxonomy" id="1933"/>
    <lineage>
        <taxon>Bacteria</taxon>
        <taxon>Bacillati</taxon>
        <taxon>Actinomycetota</taxon>
        <taxon>Actinomycetes</taxon>
        <taxon>Pseudonocardiales</taxon>
        <taxon>Pseudonocardiaceae</taxon>
        <taxon>Streptoalloteichus</taxon>
    </lineage>
</organism>
<feature type="transmembrane region" description="Helical" evidence="1">
    <location>
        <begin position="58"/>
        <end position="80"/>
    </location>
</feature>
<dbReference type="Proteomes" id="UP001205311">
    <property type="component" value="Unassembled WGS sequence"/>
</dbReference>
<keyword evidence="1" id="KW-1133">Transmembrane helix</keyword>
<proteinExistence type="predicted"/>
<reference evidence="2 3" key="1">
    <citation type="submission" date="2022-06" db="EMBL/GenBank/DDBJ databases">
        <title>Genomic Encyclopedia of Archaeal and Bacterial Type Strains, Phase II (KMG-II): from individual species to whole genera.</title>
        <authorList>
            <person name="Goeker M."/>
        </authorList>
    </citation>
    <scope>NUCLEOTIDE SEQUENCE [LARGE SCALE GENOMIC DNA]</scope>
    <source>
        <strain evidence="2 3">DSM 40477</strain>
    </source>
</reference>
<evidence type="ECO:0000313" key="3">
    <source>
        <dbReference type="Proteomes" id="UP001205311"/>
    </source>
</evidence>
<sequence>MTGRGETGRVGKLSPAEACFLPIRIETAVPTTQSVLSSRSVPSPGVAQRPPAPVRGAFALWITAVVAGVLETALAVGGLLSGDPGSAGQVAVGLAIRVPVFVAALVVAVHMLRGRGWARTALTLGLGVLGTASMVVPPLTALAKGSSLGAFLADAGPRDLAFGAIRALHVAAVLTAVLLMFVPAANAYFRARRTR</sequence>
<keyword evidence="3" id="KW-1185">Reference proteome</keyword>
<comment type="caution">
    <text evidence="2">The sequence shown here is derived from an EMBL/GenBank/DDBJ whole genome shotgun (WGS) entry which is preliminary data.</text>
</comment>
<feature type="transmembrane region" description="Helical" evidence="1">
    <location>
        <begin position="163"/>
        <end position="189"/>
    </location>
</feature>
<accession>A0ABT1HLU7</accession>
<keyword evidence="1" id="KW-0812">Transmembrane</keyword>
<feature type="transmembrane region" description="Helical" evidence="1">
    <location>
        <begin position="86"/>
        <end position="109"/>
    </location>
</feature>
<evidence type="ECO:0000313" key="2">
    <source>
        <dbReference type="EMBL" id="MCP2256491.1"/>
    </source>
</evidence>
<gene>
    <name evidence="2" type="ORF">LX15_000174</name>
</gene>